<evidence type="ECO:0000256" key="4">
    <source>
        <dbReference type="ARBA" id="ARBA00023002"/>
    </source>
</evidence>
<keyword evidence="9" id="KW-1185">Reference proteome</keyword>
<keyword evidence="7" id="KW-0732">Signal</keyword>
<dbReference type="Proteomes" id="UP001188597">
    <property type="component" value="Unassembled WGS sequence"/>
</dbReference>
<dbReference type="GO" id="GO:0020037">
    <property type="term" value="F:heme binding"/>
    <property type="evidence" value="ECO:0007669"/>
    <property type="project" value="InterPro"/>
</dbReference>
<dbReference type="GO" id="GO:0004497">
    <property type="term" value="F:monooxygenase activity"/>
    <property type="evidence" value="ECO:0007669"/>
    <property type="project" value="UniProtKB-KW"/>
</dbReference>
<proteinExistence type="inferred from homology"/>
<sequence length="373" mass="41829">MEPFFLLPLLLCIISFTCLSIHNFITKHKPQLALNNNSNGLKVPLPPGATGWPIVGESLDYFSKISNGVIEKFVAERRNEYSSKVFKTPLIGHPMAILCGPEGNKFIFSNEKKLVQVWLPSSLKRTLTKSSNVVHNDHFLKVRKMLPSLLKENALQNYVGIMDTVIKHHLQIDCVGEKVVVTHVVRKYILTLLCLLFLSIDDAKKVDELLKPMEDIENGILALPVDFPGTTFSGAMKGSKVMHDEIEAIIKQRKIDLVEKKASPKQDMLSQMLITIDENGQFLDELDISNHILGLLIGGHGTLIATLTFIMKYLAELPQVYHEVLRVTLFNFQPEFQIPTYQSGELDRSGGSAASRFVRLAGFIPVLQGKRIE</sequence>
<evidence type="ECO:0000256" key="5">
    <source>
        <dbReference type="ARBA" id="ARBA00023004"/>
    </source>
</evidence>
<keyword evidence="3" id="KW-0479">Metal-binding</keyword>
<dbReference type="Pfam" id="PF00067">
    <property type="entry name" value="p450"/>
    <property type="match status" value="1"/>
</dbReference>
<feature type="signal peptide" evidence="7">
    <location>
        <begin position="1"/>
        <end position="20"/>
    </location>
</feature>
<dbReference type="InterPro" id="IPR036396">
    <property type="entry name" value="Cyt_P450_sf"/>
</dbReference>
<evidence type="ECO:0008006" key="10">
    <source>
        <dbReference type="Google" id="ProtNLM"/>
    </source>
</evidence>
<accession>A0AA89AZY0</accession>
<feature type="chain" id="PRO_5041720656" description="Cytochrome P450" evidence="7">
    <location>
        <begin position="21"/>
        <end position="373"/>
    </location>
</feature>
<comment type="caution">
    <text evidence="8">The sequence shown here is derived from an EMBL/GenBank/DDBJ whole genome shotgun (WGS) entry which is preliminary data.</text>
</comment>
<dbReference type="SUPFAM" id="SSF48264">
    <property type="entry name" value="Cytochrome P450"/>
    <property type="match status" value="1"/>
</dbReference>
<evidence type="ECO:0000313" key="9">
    <source>
        <dbReference type="Proteomes" id="UP001188597"/>
    </source>
</evidence>
<evidence type="ECO:0000256" key="6">
    <source>
        <dbReference type="ARBA" id="ARBA00023033"/>
    </source>
</evidence>
<dbReference type="PANTHER" id="PTHR24286">
    <property type="entry name" value="CYTOCHROME P450 26"/>
    <property type="match status" value="1"/>
</dbReference>
<keyword evidence="6" id="KW-0503">Monooxygenase</keyword>
<dbReference type="Gene3D" id="1.10.630.10">
    <property type="entry name" value="Cytochrome P450"/>
    <property type="match status" value="1"/>
</dbReference>
<feature type="non-terminal residue" evidence="8">
    <location>
        <position position="1"/>
    </location>
</feature>
<dbReference type="AlphaFoldDB" id="A0AA89AZY0"/>
<dbReference type="GO" id="GO:0016125">
    <property type="term" value="P:sterol metabolic process"/>
    <property type="evidence" value="ECO:0007669"/>
    <property type="project" value="TreeGrafter"/>
</dbReference>
<evidence type="ECO:0000313" key="8">
    <source>
        <dbReference type="EMBL" id="KAK3023549.1"/>
    </source>
</evidence>
<reference evidence="8" key="1">
    <citation type="submission" date="2022-12" db="EMBL/GenBank/DDBJ databases">
        <title>Draft genome assemblies for two species of Escallonia (Escalloniales).</title>
        <authorList>
            <person name="Chanderbali A."/>
            <person name="Dervinis C."/>
            <person name="Anghel I."/>
            <person name="Soltis D."/>
            <person name="Soltis P."/>
            <person name="Zapata F."/>
        </authorList>
    </citation>
    <scope>NUCLEOTIDE SEQUENCE</scope>
    <source>
        <strain evidence="8">UCBG64.0493</strain>
        <tissue evidence="8">Leaf</tissue>
    </source>
</reference>
<name>A0AA89AZY0_9ASTE</name>
<dbReference type="GO" id="GO:0005506">
    <property type="term" value="F:iron ion binding"/>
    <property type="evidence" value="ECO:0007669"/>
    <property type="project" value="InterPro"/>
</dbReference>
<keyword evidence="5" id="KW-0408">Iron</keyword>
<keyword evidence="4" id="KW-0560">Oxidoreductase</keyword>
<evidence type="ECO:0000256" key="3">
    <source>
        <dbReference type="ARBA" id="ARBA00022723"/>
    </source>
</evidence>
<keyword evidence="2" id="KW-0349">Heme</keyword>
<dbReference type="EMBL" id="JAVXUP010000649">
    <property type="protein sequence ID" value="KAK3023549.1"/>
    <property type="molecule type" value="Genomic_DNA"/>
</dbReference>
<evidence type="ECO:0000256" key="1">
    <source>
        <dbReference type="ARBA" id="ARBA00010617"/>
    </source>
</evidence>
<protein>
    <recommendedName>
        <fullName evidence="10">Cytochrome P450</fullName>
    </recommendedName>
</protein>
<evidence type="ECO:0000256" key="7">
    <source>
        <dbReference type="SAM" id="SignalP"/>
    </source>
</evidence>
<comment type="similarity">
    <text evidence="1">Belongs to the cytochrome P450 family.</text>
</comment>
<organism evidence="8 9">
    <name type="scientific">Escallonia herrerae</name>
    <dbReference type="NCBI Taxonomy" id="1293975"/>
    <lineage>
        <taxon>Eukaryota</taxon>
        <taxon>Viridiplantae</taxon>
        <taxon>Streptophyta</taxon>
        <taxon>Embryophyta</taxon>
        <taxon>Tracheophyta</taxon>
        <taxon>Spermatophyta</taxon>
        <taxon>Magnoliopsida</taxon>
        <taxon>eudicotyledons</taxon>
        <taxon>Gunneridae</taxon>
        <taxon>Pentapetalae</taxon>
        <taxon>asterids</taxon>
        <taxon>campanulids</taxon>
        <taxon>Escalloniales</taxon>
        <taxon>Escalloniaceae</taxon>
        <taxon>Escallonia</taxon>
    </lineage>
</organism>
<gene>
    <name evidence="8" type="ORF">RJ639_044634</name>
</gene>
<dbReference type="PANTHER" id="PTHR24286:SF384">
    <property type="entry name" value="P450, PUTATIVE (EUROFUNG)-RELATED"/>
    <property type="match status" value="1"/>
</dbReference>
<dbReference type="GO" id="GO:0016705">
    <property type="term" value="F:oxidoreductase activity, acting on paired donors, with incorporation or reduction of molecular oxygen"/>
    <property type="evidence" value="ECO:0007669"/>
    <property type="project" value="InterPro"/>
</dbReference>
<dbReference type="InterPro" id="IPR001128">
    <property type="entry name" value="Cyt_P450"/>
</dbReference>
<evidence type="ECO:0000256" key="2">
    <source>
        <dbReference type="ARBA" id="ARBA00022617"/>
    </source>
</evidence>